<feature type="domain" description="Ig-like" evidence="9">
    <location>
        <begin position="2835"/>
        <end position="2917"/>
    </location>
</feature>
<dbReference type="SMART" id="SM00408">
    <property type="entry name" value="IGc2"/>
    <property type="match status" value="16"/>
</dbReference>
<dbReference type="Pfam" id="PF07679">
    <property type="entry name" value="I-set"/>
    <property type="match status" value="4"/>
</dbReference>
<feature type="domain" description="Ig-like" evidence="9">
    <location>
        <begin position="2426"/>
        <end position="2513"/>
    </location>
</feature>
<proteinExistence type="predicted"/>
<dbReference type="GO" id="GO:0005911">
    <property type="term" value="C:cell-cell junction"/>
    <property type="evidence" value="ECO:0007669"/>
    <property type="project" value="TreeGrafter"/>
</dbReference>
<dbReference type="PROSITE" id="PS50835">
    <property type="entry name" value="IG_LIKE"/>
    <property type="match status" value="24"/>
</dbReference>
<feature type="compositionally biased region" description="Basic residues" evidence="6">
    <location>
        <begin position="3255"/>
        <end position="3266"/>
    </location>
</feature>
<feature type="domain" description="Ig-like" evidence="9">
    <location>
        <begin position="2012"/>
        <end position="2102"/>
    </location>
</feature>
<keyword evidence="11" id="KW-1185">Reference proteome</keyword>
<protein>
    <submittedName>
        <fullName evidence="10">Hemicentin-1</fullName>
    </submittedName>
</protein>
<dbReference type="InterPro" id="IPR003598">
    <property type="entry name" value="Ig_sub2"/>
</dbReference>
<dbReference type="PANTHER" id="PTHR11640">
    <property type="entry name" value="NEPHRIN"/>
    <property type="match status" value="1"/>
</dbReference>
<feature type="domain" description="Ig-like" evidence="9">
    <location>
        <begin position="1604"/>
        <end position="1694"/>
    </location>
</feature>
<accession>A0A210Q164</accession>
<dbReference type="GO" id="GO:0098609">
    <property type="term" value="P:cell-cell adhesion"/>
    <property type="evidence" value="ECO:0007669"/>
    <property type="project" value="TreeGrafter"/>
</dbReference>
<dbReference type="InterPro" id="IPR003599">
    <property type="entry name" value="Ig_sub"/>
</dbReference>
<feature type="transmembrane region" description="Helical" evidence="7">
    <location>
        <begin position="3219"/>
        <end position="3244"/>
    </location>
</feature>
<feature type="domain" description="Ig-like" evidence="9">
    <location>
        <begin position="326"/>
        <end position="426"/>
    </location>
</feature>
<feature type="domain" description="Ig-like" evidence="9">
    <location>
        <begin position="2921"/>
        <end position="3017"/>
    </location>
</feature>
<feature type="domain" description="Ig-like" evidence="9">
    <location>
        <begin position="1126"/>
        <end position="1215"/>
    </location>
</feature>
<feature type="domain" description="Ig-like" evidence="9">
    <location>
        <begin position="1419"/>
        <end position="1501"/>
    </location>
</feature>
<feature type="domain" description="Ig-like" evidence="9">
    <location>
        <begin position="1702"/>
        <end position="1793"/>
    </location>
</feature>
<feature type="region of interest" description="Disordered" evidence="6">
    <location>
        <begin position="3352"/>
        <end position="3433"/>
    </location>
</feature>
<dbReference type="InterPro" id="IPR051275">
    <property type="entry name" value="Cell_adhesion_signaling"/>
</dbReference>
<evidence type="ECO:0000313" key="11">
    <source>
        <dbReference type="Proteomes" id="UP000242188"/>
    </source>
</evidence>
<feature type="domain" description="Ig-like" evidence="9">
    <location>
        <begin position="3117"/>
        <end position="3183"/>
    </location>
</feature>
<dbReference type="SUPFAM" id="SSF48726">
    <property type="entry name" value="Immunoglobulin"/>
    <property type="match status" value="28"/>
</dbReference>
<dbReference type="OrthoDB" id="6272054at2759"/>
<sequence length="3433" mass="369587">MAFANSKMCIFFALFGVLLTVDLAVSQANMPGDPVITNFVPKPTLNTVMTLTCTSAAASSSVPQITIQWLLNDNFLGGDVQSTANLVTTSTIAIPITARDMVNDEIKCEAVNSVGRTETSVIIVDVQQKPTVTAITPAAAFFDTGTMGTWTLNISDAYPGLILSTTPRWYIDDTQTFQFSTSTSVDAVAKTYSYTSTLTRSLNPSDHNLIIKCEIDHPTFDSGIETRFRSMIVRYPPGHPQITTNFINGVNENTILEGNCSSRGGYPTPIVAWSGTAFDVTSSYTSGSDLYVTQFRLTAVVGLIGQTFTCTTQNAVGTYSATATLPQVFVQPAVPSLAGPSEVYEGTAVNFTCKATRTNPAASLFWLISTTPMAASYPVTSSTNGDGTTRTSSTINIVPTAQLNATVLTCEAAHVTLPSNLKTSITIIVRLKPSIVLASPSSENVLIASVHSIDCDVTSSIEFNITWWHVSLSGVTQMLTAVNSKYIMWTKTSTIRTLSIQNYQSSDDGSYYAIAANQAGLSPPSAIARTTGYAIPVKPFINLDTFNFYPVVGANVVMNCSSTGGVPITMIKWYRNNVAVDTTSITSNVNGVDVTYNEYTRSVVFDDKGAIFKCEASNAFGNTSSVTSFVDVYVTPSIPVITGVDAVLENHTYSWICSTFASNPVAMVSWTYGGENVTSQARITQESNSQKAGTFNVNSNLTLHIDKADAGKILTCFVNHVTLPVSPLSTNHPLNVYLIPTAYVAEQNKEAEIGKISVLTCNVDTQLTATVTWYKTGSTLPLQHNQVNYVINDRTLTFNPVIREHEGSYMCSAENDAGSSGLSAAVGFTVYQLPSVPVITMFPVTGIEGELSIINATSSGGYPVPTLTWTRSGVVVYDTSTTVGSTTYNNYFFVTSLSDIGVPYTATVSNAYGNFSTSNALTDVYVPASPPGIEGASVAYEGTPITHRCSSARARPAPALSWFLGDADLTSQATQTSVNHPDLLTVRTASNLTFTPTQSDIGKVLTCVLHQPDGRDSDLSVVLPLNVYLKPRVTMEPATTDVEIGTNKILRCVVQSVLDPTVLWFIDDSAISFSDDNYVMSGEYLTILDFATTDNGAYSCIGQNEAGLSSQSDQLTLTAYASPGSPSIVMTPSSVPSENDTVVLTCNTENGVPSPNITWSKNGVRLYNGITTSVTTTSVSSTLTFVVNYVNDTGAVYRCTTANSFGTRFTTATIPLIYVPPTVDGITIQGSNILYESQTSHFYCENSRSFPAASISWVLNGETLTGQSSESTNADGTFKVSSNLTHQARYSDSGSMNLVCRVSHSATASSADKMMLLIGYSIPRVSITIPSVTVEKGTSLTLHCVIVSELGQAVAWYRSNTGQTLTPPGRYNFNGPNVTIMAVEVSDEGGYYCTASNTAGISNNSNSVMVTVYAYPVKPVITGLGNAVPENTELTINCTAADGYPLPTIMWFRDGNLILTASSGLHSSYSFIADFSVRESEYTCSATNSYGSEMSDATTIPDVYVPHTGIQLTGPAAVYETKMSVFLCTVARVSPVPTFRWLIGTTVISSSNVTELGDNLQISSYFSHVFEASDLGKNITSIVTQVETSTAVSKSLSVTLHLLPKILNIADNRDVELFTITTVICEVSSSDPSYSVAWYKGGILIDVDTSNGKFSTSSNLLTITSFQVEDSGLYTCSASHQGGSSGIGQPTNLTGFGYPIQPVITTSHPAMILIEGETLFLNASTNRGVPVPTLIWKRSRPGSANEVLDSSYTSTMDGSNTFVFNNYSAVIHFRDNGSVYICEAENQHLKVVNSIQLRDVYVTPVPTLSASVVNWDQVNSVATVYEDKMYTFNGSIPRFNPKTAVIRWFVDNVEKTPNYVNQKVTATGEHKYTSSINVLMPSSLDGKNVTFMVVHPETTSRNVSITIDVLHKPRVSVQSASGLVVKDTDFSVTCEVVSTLSYNVEWKIQGNDTKLENTLKYRITGGQGQTLMILSADYTDKVTYACSATNSAGTSDMPATFFLVVYKGVGQPALGGLNRNVIDGETVTVHCNSSGGDPPASIAWEKNGVALTAPNPTFGNSDNNPVSSMLMIVVNFATDKNAVYKCTASNAYSSLSVESRFSDVYIFSNTISLTNLGIVTALTQYTVGCQTSGMYLEPRPVWMLNNVIQSNGITSVYSTASDGTFAVQSNLTFIPTRDNNGGNLVCKFDHTQYTGRSVNATQTLFVQFSPDEPIISGFNPEVTENTPQSLLCTVNSGNPRPTVRWFKNNNLIMGTEVKISTNTQGHYVTTNRLNFTASLQDDSSATYTCHFQHVVRNSTSNVTFGQIKAPPSNIFLTLPTETLTASQPRISNYPNLIAGKVYEWNGTVGRAQPAPSLAWRRGNIYLNSHTSDTTDNVDETVRTVSTLRYAPTVADNDIDLTFEVFHLATSQQTSSHTTKLIIHGPPVVIISPDSVDIIVDSSHTAQCNVTSSLNSYTVKWFKGVSEISSNDKYSLIGNNLVILSVQFADEGEYRCLATNAAGDSAKSNAVTVSAISGAGEPAITGFVSSPKEGDVLQLLCTSVGGVPTPSVIWKKNNVVQDDTDSSSTIGGVTTTINLWIYTVSFADRGASLTCLATNSVANKTRTKTFDDVYIPPINGASSIQGLTTTLAGSTYNYTLNFARVHPAPGVLWSVGGRLLQANVPPISAVVTTGGFLNATASITILQLAEDNLEMLKASVSHPETSTTFDVVTTLTVKSPPSQPSISGFPSTNTSIKGTTLQLVCTTKGGYPVPTLQWYRNNALVGNGASTDFSVEPTVTTVTYTLAVVLAEKGAVFRCTAKNEINELSKEVGLKDVYVRVEVDGGISGDSNVIAGKNTTLTCTTTPSYPQPTVEWWMAAERLLGNKLTPGTSDSNGAIIVRSDVYFVPDQADTGKTVSCIVKQDMLPHTASASLLITVHGPPSANAHPNKNVTLNEHVTFTCSVTSTLPTYNVTWYKRTSNTEGTRITSVNEKYAVDDNHPVYKLWVYSVVVSDNGIYYCIAQSAAGNSSRAEVSLTVYTAPSKPSFYGGLTSLTIAENSKIEATCVTTVHPANTASFTWFYVGTTGETEVDDSFVNANVLNIPSADRTKAGTYVCQTFNSFGSSRANFTVDIQYPPRLNVGNVQTDFSATAEDLVKLSCNVIANPPPTAYLWTHENNNVATTKDLEVKVKAGEHTYTCVATNEMGPSQGIIYTVVAPQVTLPDTGASTADVEGLSGGVIAAIVLGVIFIIIILIICCVGCKYYKDKTKDDKVMRTTKKSKTKHKPSSVVPDTDDRRSTLYPSKEKDPAYLFGPTRPSYRAEQRHYPREISAHDYHHDYSQRGGYDNTFYIPAPGSEMDDMSVFRETGFRSRRQRLPHALPPLATASYTREAKRRKNQRKKNQKKRQQKRQAGEGMENPAKSKDTSPQIVIDDSQPEKDAAQDTNILLGDQFK</sequence>
<feature type="domain" description="Ig-like" evidence="9">
    <location>
        <begin position="636"/>
        <end position="735"/>
    </location>
</feature>
<keyword evidence="2 7" id="KW-0472">Membrane</keyword>
<dbReference type="InterPro" id="IPR003006">
    <property type="entry name" value="Ig/MHC_CS"/>
</dbReference>
<comment type="subcellular location">
    <subcellularLocation>
        <location evidence="1">Membrane</location>
        <topology evidence="1">Single-pass type I membrane protein</topology>
    </subcellularLocation>
</comment>
<keyword evidence="5" id="KW-0393">Immunoglobulin domain</keyword>
<evidence type="ECO:0000256" key="6">
    <source>
        <dbReference type="SAM" id="MobiDB-lite"/>
    </source>
</evidence>
<dbReference type="PROSITE" id="PS00290">
    <property type="entry name" value="IG_MHC"/>
    <property type="match status" value="1"/>
</dbReference>
<dbReference type="InterPro" id="IPR013162">
    <property type="entry name" value="CD80_C2-set"/>
</dbReference>
<feature type="domain" description="Ig-like" evidence="9">
    <location>
        <begin position="34"/>
        <end position="124"/>
    </location>
</feature>
<dbReference type="CDD" id="cd00096">
    <property type="entry name" value="Ig"/>
    <property type="match status" value="6"/>
</dbReference>
<dbReference type="Proteomes" id="UP000242188">
    <property type="component" value="Unassembled WGS sequence"/>
</dbReference>
<dbReference type="Gene3D" id="2.60.40.10">
    <property type="entry name" value="Immunoglobulins"/>
    <property type="match status" value="28"/>
</dbReference>
<feature type="compositionally biased region" description="Basic and acidic residues" evidence="6">
    <location>
        <begin position="3273"/>
        <end position="3288"/>
    </location>
</feature>
<feature type="domain" description="Ig-like" evidence="9">
    <location>
        <begin position="539"/>
        <end position="627"/>
    </location>
</feature>
<reference evidence="10 11" key="1">
    <citation type="journal article" date="2017" name="Nat. Ecol. Evol.">
        <title>Scallop genome provides insights into evolution of bilaterian karyotype and development.</title>
        <authorList>
            <person name="Wang S."/>
            <person name="Zhang J."/>
            <person name="Jiao W."/>
            <person name="Li J."/>
            <person name="Xun X."/>
            <person name="Sun Y."/>
            <person name="Guo X."/>
            <person name="Huan P."/>
            <person name="Dong B."/>
            <person name="Zhang L."/>
            <person name="Hu X."/>
            <person name="Sun X."/>
            <person name="Wang J."/>
            <person name="Zhao C."/>
            <person name="Wang Y."/>
            <person name="Wang D."/>
            <person name="Huang X."/>
            <person name="Wang R."/>
            <person name="Lv J."/>
            <person name="Li Y."/>
            <person name="Zhang Z."/>
            <person name="Liu B."/>
            <person name="Lu W."/>
            <person name="Hui Y."/>
            <person name="Liang J."/>
            <person name="Zhou Z."/>
            <person name="Hou R."/>
            <person name="Li X."/>
            <person name="Liu Y."/>
            <person name="Li H."/>
            <person name="Ning X."/>
            <person name="Lin Y."/>
            <person name="Zhao L."/>
            <person name="Xing Q."/>
            <person name="Dou J."/>
            <person name="Li Y."/>
            <person name="Mao J."/>
            <person name="Guo H."/>
            <person name="Dou H."/>
            <person name="Li T."/>
            <person name="Mu C."/>
            <person name="Jiang W."/>
            <person name="Fu Q."/>
            <person name="Fu X."/>
            <person name="Miao Y."/>
            <person name="Liu J."/>
            <person name="Yu Q."/>
            <person name="Li R."/>
            <person name="Liao H."/>
            <person name="Li X."/>
            <person name="Kong Y."/>
            <person name="Jiang Z."/>
            <person name="Chourrout D."/>
            <person name="Li R."/>
            <person name="Bao Z."/>
        </authorList>
    </citation>
    <scope>NUCLEOTIDE SEQUENCE [LARGE SCALE GENOMIC DNA]</scope>
    <source>
        <strain evidence="10 11">PY_sf001</strain>
    </source>
</reference>
<keyword evidence="7" id="KW-1133">Transmembrane helix</keyword>
<gene>
    <name evidence="10" type="ORF">KP79_PYT22394</name>
</gene>
<evidence type="ECO:0000259" key="9">
    <source>
        <dbReference type="PROSITE" id="PS50835"/>
    </source>
</evidence>
<dbReference type="GO" id="GO:0050839">
    <property type="term" value="F:cell adhesion molecule binding"/>
    <property type="evidence" value="ECO:0007669"/>
    <property type="project" value="TreeGrafter"/>
</dbReference>
<feature type="domain" description="Ig-like" evidence="9">
    <location>
        <begin position="740"/>
        <end position="829"/>
    </location>
</feature>
<keyword evidence="7" id="KW-0812">Transmembrane</keyword>
<dbReference type="InterPro" id="IPR007110">
    <property type="entry name" value="Ig-like_dom"/>
</dbReference>
<feature type="domain" description="Ig-like" evidence="9">
    <location>
        <begin position="3025"/>
        <end position="3112"/>
    </location>
</feature>
<dbReference type="Pfam" id="PF13927">
    <property type="entry name" value="Ig_3"/>
    <property type="match status" value="7"/>
</dbReference>
<comment type="caution">
    <text evidence="10">The sequence shown here is derived from an EMBL/GenBank/DDBJ whole genome shotgun (WGS) entry which is preliminary data.</text>
</comment>
<feature type="compositionally biased region" description="Basic residues" evidence="6">
    <location>
        <begin position="3372"/>
        <end position="3389"/>
    </location>
</feature>
<evidence type="ECO:0000256" key="2">
    <source>
        <dbReference type="ARBA" id="ARBA00023136"/>
    </source>
</evidence>
<dbReference type="Pfam" id="PF13895">
    <property type="entry name" value="Ig_2"/>
    <property type="match status" value="1"/>
</dbReference>
<evidence type="ECO:0000256" key="1">
    <source>
        <dbReference type="ARBA" id="ARBA00004479"/>
    </source>
</evidence>
<feature type="chain" id="PRO_5012239412" evidence="8">
    <location>
        <begin position="29"/>
        <end position="3433"/>
    </location>
</feature>
<evidence type="ECO:0000256" key="7">
    <source>
        <dbReference type="SAM" id="Phobius"/>
    </source>
</evidence>
<feature type="signal peptide" evidence="8">
    <location>
        <begin position="1"/>
        <end position="28"/>
    </location>
</feature>
<dbReference type="EMBL" id="NEDP02005277">
    <property type="protein sequence ID" value="OWF42445.1"/>
    <property type="molecule type" value="Genomic_DNA"/>
</dbReference>
<feature type="domain" description="Ig-like" evidence="9">
    <location>
        <begin position="2521"/>
        <end position="2610"/>
    </location>
</feature>
<dbReference type="Pfam" id="PF08205">
    <property type="entry name" value="C2-set_2"/>
    <property type="match status" value="8"/>
</dbReference>
<dbReference type="GO" id="GO:0005886">
    <property type="term" value="C:plasma membrane"/>
    <property type="evidence" value="ECO:0007669"/>
    <property type="project" value="TreeGrafter"/>
</dbReference>
<dbReference type="SMART" id="SM00409">
    <property type="entry name" value="IG"/>
    <property type="match status" value="20"/>
</dbReference>
<feature type="domain" description="Ig-like" evidence="9">
    <location>
        <begin position="1031"/>
        <end position="1118"/>
    </location>
</feature>
<evidence type="ECO:0000256" key="5">
    <source>
        <dbReference type="ARBA" id="ARBA00023319"/>
    </source>
</evidence>
<evidence type="ECO:0000256" key="4">
    <source>
        <dbReference type="ARBA" id="ARBA00023180"/>
    </source>
</evidence>
<feature type="domain" description="Ig-like" evidence="9">
    <location>
        <begin position="2723"/>
        <end position="2814"/>
    </location>
</feature>
<organism evidence="10 11">
    <name type="scientific">Mizuhopecten yessoensis</name>
    <name type="common">Japanese scallop</name>
    <name type="synonym">Patinopecten yessoensis</name>
    <dbReference type="NCBI Taxonomy" id="6573"/>
    <lineage>
        <taxon>Eukaryota</taxon>
        <taxon>Metazoa</taxon>
        <taxon>Spiralia</taxon>
        <taxon>Lophotrochozoa</taxon>
        <taxon>Mollusca</taxon>
        <taxon>Bivalvia</taxon>
        <taxon>Autobranchia</taxon>
        <taxon>Pteriomorphia</taxon>
        <taxon>Pectinida</taxon>
        <taxon>Pectinoidea</taxon>
        <taxon>Pectinidae</taxon>
        <taxon>Mizuhopecten</taxon>
    </lineage>
</organism>
<feature type="domain" description="Ig-like" evidence="9">
    <location>
        <begin position="1221"/>
        <end position="1316"/>
    </location>
</feature>
<evidence type="ECO:0000313" key="10">
    <source>
        <dbReference type="EMBL" id="OWF42445.1"/>
    </source>
</evidence>
<feature type="domain" description="Ig-like" evidence="9">
    <location>
        <begin position="1323"/>
        <end position="1411"/>
    </location>
</feature>
<feature type="region of interest" description="Disordered" evidence="6">
    <location>
        <begin position="3255"/>
        <end position="3298"/>
    </location>
</feature>
<evidence type="ECO:0000256" key="8">
    <source>
        <dbReference type="SAM" id="SignalP"/>
    </source>
</evidence>
<keyword evidence="4" id="KW-0325">Glycoprotein</keyword>
<feature type="domain" description="Ig-like" evidence="9">
    <location>
        <begin position="433"/>
        <end position="528"/>
    </location>
</feature>
<feature type="domain" description="Ig-like" evidence="9">
    <location>
        <begin position="2210"/>
        <end position="2303"/>
    </location>
</feature>
<dbReference type="InterPro" id="IPR036179">
    <property type="entry name" value="Ig-like_dom_sf"/>
</dbReference>
<dbReference type="InterPro" id="IPR013098">
    <property type="entry name" value="Ig_I-set"/>
</dbReference>
<keyword evidence="3" id="KW-1015">Disulfide bond</keyword>
<feature type="domain" description="Ig-like" evidence="9">
    <location>
        <begin position="1913"/>
        <end position="2002"/>
    </location>
</feature>
<dbReference type="InterPro" id="IPR013783">
    <property type="entry name" value="Ig-like_fold"/>
</dbReference>
<name>A0A210Q164_MIZYE</name>
<keyword evidence="8" id="KW-0732">Signal</keyword>
<feature type="domain" description="Ig-like" evidence="9">
    <location>
        <begin position="931"/>
        <end position="1020"/>
    </location>
</feature>
<evidence type="ECO:0000256" key="3">
    <source>
        <dbReference type="ARBA" id="ARBA00023157"/>
    </source>
</evidence>